<dbReference type="EMBL" id="CP134842">
    <property type="protein sequence ID" value="WNL36456.1"/>
    <property type="molecule type" value="Genomic_DNA"/>
</dbReference>
<dbReference type="AlphaFoldDB" id="A0AA96DXB8"/>
<protein>
    <submittedName>
        <fullName evidence="1">Uncharacterized protein</fullName>
    </submittedName>
</protein>
<reference evidence="1" key="1">
    <citation type="submission" date="2023-09" db="EMBL/GenBank/DDBJ databases">
        <title>Arcobacter tbilisiensis sp. nov. isolated from chicken meat in Tbilisi, Georgia.</title>
        <authorList>
            <person name="Matthias R."/>
            <person name="Zautner A.E."/>
        </authorList>
    </citation>
    <scope>NUCLEOTIDE SEQUENCE</scope>
    <source>
        <strain evidence="1">LEO 65</strain>
    </source>
</reference>
<accession>A0AA96DXB8</accession>
<sequence length="126" mass="14595">MSLEIKTVKIQGEGYFVNNKLFVPKSEGNKDYEILKVWLKKNTPESEFSNEDLEKTRVQNINSYTQSFIYSKYPQPKQSSANLGVYDEVYKNEIVAFIKRVVDLSNQAIDKGTSLEDYKVILENNK</sequence>
<proteinExistence type="predicted"/>
<gene>
    <name evidence="1" type="ORF">RMQ66_01355</name>
</gene>
<organism evidence="1">
    <name type="scientific">Arcobacter sp. AZ-2023</name>
    <dbReference type="NCBI Taxonomy" id="3074453"/>
    <lineage>
        <taxon>Bacteria</taxon>
        <taxon>Pseudomonadati</taxon>
        <taxon>Campylobacterota</taxon>
        <taxon>Epsilonproteobacteria</taxon>
        <taxon>Campylobacterales</taxon>
        <taxon>Arcobacteraceae</taxon>
        <taxon>Arcobacter</taxon>
    </lineage>
</organism>
<name>A0AA96DXB8_9BACT</name>
<evidence type="ECO:0000313" key="1">
    <source>
        <dbReference type="EMBL" id="WNL36456.1"/>
    </source>
</evidence>